<dbReference type="Gene3D" id="3.40.50.2300">
    <property type="match status" value="1"/>
</dbReference>
<dbReference type="GO" id="GO:0000160">
    <property type="term" value="P:phosphorelay signal transduction system"/>
    <property type="evidence" value="ECO:0007669"/>
    <property type="project" value="InterPro"/>
</dbReference>
<dbReference type="InterPro" id="IPR052893">
    <property type="entry name" value="TCS_response_regulator"/>
</dbReference>
<evidence type="ECO:0000313" key="3">
    <source>
        <dbReference type="EMBL" id="TKT86667.1"/>
    </source>
</evidence>
<evidence type="ECO:0000256" key="1">
    <source>
        <dbReference type="PROSITE-ProRule" id="PRU00169"/>
    </source>
</evidence>
<dbReference type="PANTHER" id="PTHR44520:SF2">
    <property type="entry name" value="RESPONSE REGULATOR RCP1"/>
    <property type="match status" value="1"/>
</dbReference>
<dbReference type="RefSeq" id="WP_137344023.1">
    <property type="nucleotide sequence ID" value="NZ_BSQH01000026.1"/>
</dbReference>
<protein>
    <submittedName>
        <fullName evidence="3">Response regulator</fullName>
    </submittedName>
</protein>
<dbReference type="PANTHER" id="PTHR44520">
    <property type="entry name" value="RESPONSE REGULATOR RCP1-RELATED"/>
    <property type="match status" value="1"/>
</dbReference>
<dbReference type="Proteomes" id="UP000304900">
    <property type="component" value="Unassembled WGS sequence"/>
</dbReference>
<dbReference type="SMART" id="SM00448">
    <property type="entry name" value="REC"/>
    <property type="match status" value="1"/>
</dbReference>
<accession>A0A4U6CSY2</accession>
<feature type="modified residue" description="4-aspartylphosphate" evidence="1">
    <location>
        <position position="61"/>
    </location>
</feature>
<dbReference type="InterPro" id="IPR001789">
    <property type="entry name" value="Sig_transdc_resp-reg_receiver"/>
</dbReference>
<proteinExistence type="predicted"/>
<reference evidence="3 4" key="1">
    <citation type="submission" date="2019-05" db="EMBL/GenBank/DDBJ databases">
        <title>Dyadobacter AR-3-8 sp. nov., isolated from arctic soil.</title>
        <authorList>
            <person name="Chaudhary D.K."/>
        </authorList>
    </citation>
    <scope>NUCLEOTIDE SEQUENCE [LARGE SCALE GENOMIC DNA]</scope>
    <source>
        <strain evidence="3 4">AR-3-8</strain>
    </source>
</reference>
<feature type="domain" description="Response regulatory" evidence="2">
    <location>
        <begin position="8"/>
        <end position="128"/>
    </location>
</feature>
<dbReference type="EMBL" id="SZVO01000023">
    <property type="protein sequence ID" value="TKT86667.1"/>
    <property type="molecule type" value="Genomic_DNA"/>
</dbReference>
<evidence type="ECO:0000313" key="4">
    <source>
        <dbReference type="Proteomes" id="UP000304900"/>
    </source>
</evidence>
<dbReference type="SUPFAM" id="SSF52172">
    <property type="entry name" value="CheY-like"/>
    <property type="match status" value="1"/>
</dbReference>
<dbReference type="OrthoDB" id="7631574at2"/>
<gene>
    <name evidence="3" type="ORF">FDK13_31610</name>
</gene>
<sequence length="138" mass="15363">MTPDKFYNIFLADDDEDDTFLFQEALEQLPLSSNLVTAENGLELMKKLNSSEVVPDIIFLDMNMPVKNGLECLSELRSTDTFRKTPVIILSTSVAGYLLESAYNAGANLYVQKPTSFSSLICILEKCLSKKSDLASHQ</sequence>
<organism evidence="3 4">
    <name type="scientific">Dyadobacter frigoris</name>
    <dbReference type="NCBI Taxonomy" id="2576211"/>
    <lineage>
        <taxon>Bacteria</taxon>
        <taxon>Pseudomonadati</taxon>
        <taxon>Bacteroidota</taxon>
        <taxon>Cytophagia</taxon>
        <taxon>Cytophagales</taxon>
        <taxon>Spirosomataceae</taxon>
        <taxon>Dyadobacter</taxon>
    </lineage>
</organism>
<dbReference type="Pfam" id="PF00072">
    <property type="entry name" value="Response_reg"/>
    <property type="match status" value="1"/>
</dbReference>
<comment type="caution">
    <text evidence="3">The sequence shown here is derived from an EMBL/GenBank/DDBJ whole genome shotgun (WGS) entry which is preliminary data.</text>
</comment>
<dbReference type="InterPro" id="IPR011006">
    <property type="entry name" value="CheY-like_superfamily"/>
</dbReference>
<dbReference type="PROSITE" id="PS50110">
    <property type="entry name" value="RESPONSE_REGULATORY"/>
    <property type="match status" value="1"/>
</dbReference>
<dbReference type="AlphaFoldDB" id="A0A4U6CSY2"/>
<name>A0A4U6CSY2_9BACT</name>
<evidence type="ECO:0000259" key="2">
    <source>
        <dbReference type="PROSITE" id="PS50110"/>
    </source>
</evidence>
<keyword evidence="4" id="KW-1185">Reference proteome</keyword>
<keyword evidence="1" id="KW-0597">Phosphoprotein</keyword>